<sequence>APSPQVSMPGQDFSQLQNQLEGAIQNRDHQGMQSVMQSAARLASQGASSLGATPTYGGATPFFQGQATPMMHGGATPLMFGGTPTIGAATPTLGAATPSQALWRPQQMQQQMRQGLSVSQPEPPTESTVPTATVPSSVPTAASASVDGRYQSPFIEVKTSDDAPQPRVVTAHKE</sequence>
<gene>
    <name evidence="2" type="ORF">PGLA1383_LOCUS25519</name>
</gene>
<organism evidence="2 3">
    <name type="scientific">Polarella glacialis</name>
    <name type="common">Dinoflagellate</name>
    <dbReference type="NCBI Taxonomy" id="89957"/>
    <lineage>
        <taxon>Eukaryota</taxon>
        <taxon>Sar</taxon>
        <taxon>Alveolata</taxon>
        <taxon>Dinophyceae</taxon>
        <taxon>Suessiales</taxon>
        <taxon>Suessiaceae</taxon>
        <taxon>Polarella</taxon>
    </lineage>
</organism>
<comment type="caution">
    <text evidence="2">The sequence shown here is derived from an EMBL/GenBank/DDBJ whole genome shotgun (WGS) entry which is preliminary data.</text>
</comment>
<feature type="region of interest" description="Disordered" evidence="1">
    <location>
        <begin position="104"/>
        <end position="174"/>
    </location>
</feature>
<feature type="non-terminal residue" evidence="2">
    <location>
        <position position="174"/>
    </location>
</feature>
<feature type="compositionally biased region" description="Low complexity" evidence="1">
    <location>
        <begin position="125"/>
        <end position="146"/>
    </location>
</feature>
<dbReference type="EMBL" id="CAJNNV010021892">
    <property type="protein sequence ID" value="CAE8607595.1"/>
    <property type="molecule type" value="Genomic_DNA"/>
</dbReference>
<feature type="non-terminal residue" evidence="2">
    <location>
        <position position="1"/>
    </location>
</feature>
<reference evidence="2" key="1">
    <citation type="submission" date="2021-02" db="EMBL/GenBank/DDBJ databases">
        <authorList>
            <person name="Dougan E. K."/>
            <person name="Rhodes N."/>
            <person name="Thang M."/>
            <person name="Chan C."/>
        </authorList>
    </citation>
    <scope>NUCLEOTIDE SEQUENCE</scope>
</reference>
<dbReference type="Proteomes" id="UP000654075">
    <property type="component" value="Unassembled WGS sequence"/>
</dbReference>
<proteinExistence type="predicted"/>
<feature type="compositionally biased region" description="Polar residues" evidence="1">
    <location>
        <begin position="1"/>
        <end position="20"/>
    </location>
</feature>
<evidence type="ECO:0000256" key="1">
    <source>
        <dbReference type="SAM" id="MobiDB-lite"/>
    </source>
</evidence>
<evidence type="ECO:0000313" key="3">
    <source>
        <dbReference type="Proteomes" id="UP000654075"/>
    </source>
</evidence>
<accession>A0A813F085</accession>
<evidence type="ECO:0000313" key="2">
    <source>
        <dbReference type="EMBL" id="CAE8607595.1"/>
    </source>
</evidence>
<feature type="region of interest" description="Disordered" evidence="1">
    <location>
        <begin position="1"/>
        <end position="40"/>
    </location>
</feature>
<protein>
    <submittedName>
        <fullName evidence="2">Uncharacterized protein</fullName>
    </submittedName>
</protein>
<keyword evidence="3" id="KW-1185">Reference proteome</keyword>
<dbReference type="AlphaFoldDB" id="A0A813F085"/>
<name>A0A813F085_POLGL</name>